<dbReference type="PANTHER" id="PTHR34985:SF1">
    <property type="entry name" value="SLR0554 PROTEIN"/>
    <property type="match status" value="1"/>
</dbReference>
<protein>
    <submittedName>
        <fullName evidence="2">Virulence-associated protein E</fullName>
    </submittedName>
</protein>
<dbReference type="Proteomes" id="UP000284242">
    <property type="component" value="Unassembled WGS sequence"/>
</dbReference>
<dbReference type="Pfam" id="PF05272">
    <property type="entry name" value="VapE-like_dom"/>
    <property type="match status" value="1"/>
</dbReference>
<dbReference type="EMBL" id="QRVV01000044">
    <property type="protein sequence ID" value="RGS71024.1"/>
    <property type="molecule type" value="Genomic_DNA"/>
</dbReference>
<dbReference type="AlphaFoldDB" id="A0A396FTL5"/>
<reference evidence="2 3" key="1">
    <citation type="submission" date="2018-08" db="EMBL/GenBank/DDBJ databases">
        <title>A genome reference for cultivated species of the human gut microbiota.</title>
        <authorList>
            <person name="Zou Y."/>
            <person name="Xue W."/>
            <person name="Luo G."/>
        </authorList>
    </citation>
    <scope>NUCLEOTIDE SEQUENCE [LARGE SCALE GENOMIC DNA]</scope>
    <source>
        <strain evidence="2 3">AF21-24</strain>
    </source>
</reference>
<comment type="caution">
    <text evidence="2">The sequence shown here is derived from an EMBL/GenBank/DDBJ whole genome shotgun (WGS) entry which is preliminary data.</text>
</comment>
<dbReference type="PANTHER" id="PTHR34985">
    <property type="entry name" value="SLR0554 PROTEIN"/>
    <property type="match status" value="1"/>
</dbReference>
<gene>
    <name evidence="2" type="ORF">DWX77_12650</name>
</gene>
<name>A0A396FTL5_9FIRM</name>
<evidence type="ECO:0000313" key="2">
    <source>
        <dbReference type="EMBL" id="RGS71024.1"/>
    </source>
</evidence>
<evidence type="ECO:0000313" key="3">
    <source>
        <dbReference type="Proteomes" id="UP000284242"/>
    </source>
</evidence>
<dbReference type="InterPro" id="IPR007936">
    <property type="entry name" value="VapE-like_dom"/>
</dbReference>
<feature type="domain" description="Virulence-associated protein E-like" evidence="1">
    <location>
        <begin position="114"/>
        <end position="339"/>
    </location>
</feature>
<sequence>MDIMETELTVEEIREQLEMTQKGAVKNNRHNCKLILEHDPLLKDVFRHNILTEQTDIVKPVWWERISPAFTDMDLNYIMLYLEETYGLTMDKIVQKSIVHQADRNKYHPVRDYLNSLQWDGQERIRYVLHHFLGAPVDELTYESMKMFLLGAIARAFRPGIKFEYMLCLVGGQGVGKSTFFRFMAVKDDWFTDDIGKLDSEKVYCQLRGHWMIEMSEMVATARSKSIEETKSFLSRQKETYRDSYAVYALDRPRQCVFGGTSNIKRFLPFDRTGNRRFVPVQTNRAEMEVHILENEKESRQYIDQVWAEAMMLYSNGNFKLAFSKETETQLDKLRQEFMADDTEAGMIQAWLDEHEDRKVCSLMLFKEALDNPYVKPKKAETDRICEIMNTSIVGWKQGTMTRFKDYGTQRSWVCVNENCKRDAKDLKNENDWHPITEKEARQVELPFQ</sequence>
<dbReference type="RefSeq" id="WP_117639962.1">
    <property type="nucleotide sequence ID" value="NZ_QRPQ01000015.1"/>
</dbReference>
<proteinExistence type="predicted"/>
<evidence type="ECO:0000259" key="1">
    <source>
        <dbReference type="Pfam" id="PF05272"/>
    </source>
</evidence>
<accession>A0A396FTL5</accession>
<organism evidence="2 3">
    <name type="scientific">Blautia obeum</name>
    <dbReference type="NCBI Taxonomy" id="40520"/>
    <lineage>
        <taxon>Bacteria</taxon>
        <taxon>Bacillati</taxon>
        <taxon>Bacillota</taxon>
        <taxon>Clostridia</taxon>
        <taxon>Lachnospirales</taxon>
        <taxon>Lachnospiraceae</taxon>
        <taxon>Blautia</taxon>
    </lineage>
</organism>